<evidence type="ECO:0000259" key="2">
    <source>
        <dbReference type="Pfam" id="PF01048"/>
    </source>
</evidence>
<protein>
    <submittedName>
        <fullName evidence="3">Adenosylhomocysteine nucleosidase</fullName>
        <ecNumber evidence="3">3.2.2.9</ecNumber>
    </submittedName>
</protein>
<dbReference type="SUPFAM" id="SSF53167">
    <property type="entry name" value="Purine and uridine phosphorylases"/>
    <property type="match status" value="1"/>
</dbReference>
<evidence type="ECO:0000256" key="1">
    <source>
        <dbReference type="SAM" id="SignalP"/>
    </source>
</evidence>
<evidence type="ECO:0000313" key="4">
    <source>
        <dbReference type="Proteomes" id="UP000555393"/>
    </source>
</evidence>
<name>A0A841LSK3_9HYPH</name>
<dbReference type="GO" id="GO:0009116">
    <property type="term" value="P:nucleoside metabolic process"/>
    <property type="evidence" value="ECO:0007669"/>
    <property type="project" value="InterPro"/>
</dbReference>
<dbReference type="Pfam" id="PF01048">
    <property type="entry name" value="PNP_UDP_1"/>
    <property type="match status" value="1"/>
</dbReference>
<evidence type="ECO:0000313" key="3">
    <source>
        <dbReference type="EMBL" id="MBB6259532.1"/>
    </source>
</evidence>
<dbReference type="GO" id="GO:0008782">
    <property type="term" value="F:adenosylhomocysteine nucleosidase activity"/>
    <property type="evidence" value="ECO:0007669"/>
    <property type="project" value="UniProtKB-EC"/>
</dbReference>
<sequence length="296" mass="31639">MKFIPALLALTVSTSAFADDASRIAVMSAFEPEWIVLQEKLSDRQEVELNGTKFLTGKIEGKDVVLFLSGVSMVNAAMTTQMAIDKFNINAIVFSGIAGGVDPSLNIGDVIVPEQWGQYLEAVYARETDGKFSTPSFMPTTLPNYGMIFPREVSVARDGGQMEKKFWFKVDGKLLETATKVAAEVKLKDCVAENKCLSKAPAIHVGGNGVTGTAFVDNADFREYSFDTFKATVLDMESAAVAHVADTNGVPFIAFRSLSDLAGGGDGENEMGTFMGLASANSAAVVSAFIKALPEK</sequence>
<dbReference type="PANTHER" id="PTHR21234:SF42">
    <property type="entry name" value="PHOSPHORYLASE SUPERFAMILY PROTEIN"/>
    <property type="match status" value="1"/>
</dbReference>
<dbReference type="InterPro" id="IPR035994">
    <property type="entry name" value="Nucleoside_phosphorylase_sf"/>
</dbReference>
<dbReference type="EMBL" id="JACIIU010000001">
    <property type="protein sequence ID" value="MBB6259532.1"/>
    <property type="molecule type" value="Genomic_DNA"/>
</dbReference>
<comment type="caution">
    <text evidence="3">The sequence shown here is derived from an EMBL/GenBank/DDBJ whole genome shotgun (WGS) entry which is preliminary data.</text>
</comment>
<dbReference type="AlphaFoldDB" id="A0A841LSK3"/>
<keyword evidence="3" id="KW-0378">Hydrolase</keyword>
<feature type="chain" id="PRO_5032908918" evidence="1">
    <location>
        <begin position="19"/>
        <end position="296"/>
    </location>
</feature>
<dbReference type="PANTHER" id="PTHR21234">
    <property type="entry name" value="PURINE NUCLEOSIDE PHOSPHORYLASE"/>
    <property type="match status" value="1"/>
</dbReference>
<feature type="domain" description="Nucleoside phosphorylase" evidence="2">
    <location>
        <begin position="23"/>
        <end position="291"/>
    </location>
</feature>
<organism evidence="3 4">
    <name type="scientific">Paenochrobactrum gallinarii</name>
    <dbReference type="NCBI Taxonomy" id="643673"/>
    <lineage>
        <taxon>Bacteria</taxon>
        <taxon>Pseudomonadati</taxon>
        <taxon>Pseudomonadota</taxon>
        <taxon>Alphaproteobacteria</taxon>
        <taxon>Hyphomicrobiales</taxon>
        <taxon>Brucellaceae</taxon>
        <taxon>Paenochrobactrum</taxon>
    </lineage>
</organism>
<dbReference type="CDD" id="cd09008">
    <property type="entry name" value="MTAN"/>
    <property type="match status" value="1"/>
</dbReference>
<keyword evidence="4" id="KW-1185">Reference proteome</keyword>
<dbReference type="RefSeq" id="WP_184218291.1">
    <property type="nucleotide sequence ID" value="NZ_JACIIU010000001.1"/>
</dbReference>
<reference evidence="3 4" key="1">
    <citation type="submission" date="2020-08" db="EMBL/GenBank/DDBJ databases">
        <title>Genomic Encyclopedia of Type Strains, Phase IV (KMG-IV): sequencing the most valuable type-strain genomes for metagenomic binning, comparative biology and taxonomic classification.</title>
        <authorList>
            <person name="Goeker M."/>
        </authorList>
    </citation>
    <scope>NUCLEOTIDE SEQUENCE [LARGE SCALE GENOMIC DNA]</scope>
    <source>
        <strain evidence="3 4">DSM 22336</strain>
    </source>
</reference>
<gene>
    <name evidence="3" type="ORF">FHS77_000040</name>
</gene>
<feature type="signal peptide" evidence="1">
    <location>
        <begin position="1"/>
        <end position="18"/>
    </location>
</feature>
<dbReference type="InterPro" id="IPR000845">
    <property type="entry name" value="Nucleoside_phosphorylase_d"/>
</dbReference>
<proteinExistence type="predicted"/>
<accession>A0A841LSK3</accession>
<dbReference type="Proteomes" id="UP000555393">
    <property type="component" value="Unassembled WGS sequence"/>
</dbReference>
<dbReference type="Gene3D" id="3.40.50.1580">
    <property type="entry name" value="Nucleoside phosphorylase domain"/>
    <property type="match status" value="1"/>
</dbReference>
<dbReference type="EC" id="3.2.2.9" evidence="3"/>
<keyword evidence="3" id="KW-0326">Glycosidase</keyword>
<keyword evidence="1" id="KW-0732">Signal</keyword>